<dbReference type="Pfam" id="PF13302">
    <property type="entry name" value="Acetyltransf_3"/>
    <property type="match status" value="1"/>
</dbReference>
<dbReference type="PANTHER" id="PTHR43792:SF1">
    <property type="entry name" value="N-ACETYLTRANSFERASE DOMAIN-CONTAINING PROTEIN"/>
    <property type="match status" value="1"/>
</dbReference>
<evidence type="ECO:0000313" key="2">
    <source>
        <dbReference type="EMBL" id="MBW4565296.1"/>
    </source>
</evidence>
<dbReference type="Proteomes" id="UP000715781">
    <property type="component" value="Unassembled WGS sequence"/>
</dbReference>
<comment type="caution">
    <text evidence="2">The sequence shown here is derived from an EMBL/GenBank/DDBJ whole genome shotgun (WGS) entry which is preliminary data.</text>
</comment>
<proteinExistence type="predicted"/>
<organism evidence="2 3">
    <name type="scientific">Mojavia pulchra JT2-VF2</name>
    <dbReference type="NCBI Taxonomy" id="287848"/>
    <lineage>
        <taxon>Bacteria</taxon>
        <taxon>Bacillati</taxon>
        <taxon>Cyanobacteriota</taxon>
        <taxon>Cyanophyceae</taxon>
        <taxon>Nostocales</taxon>
        <taxon>Nostocaceae</taxon>
    </lineage>
</organism>
<dbReference type="PANTHER" id="PTHR43792">
    <property type="entry name" value="GNAT FAMILY, PUTATIVE (AFU_ORTHOLOGUE AFUA_3G00765)-RELATED-RELATED"/>
    <property type="match status" value="1"/>
</dbReference>
<feature type="domain" description="N-acetyltransferase" evidence="1">
    <location>
        <begin position="8"/>
        <end position="66"/>
    </location>
</feature>
<sequence length="99" mass="11627">MPEIETIRLRLRHFTLDDFDTLFRLYTDVEVMRYLSPRTQSQTKASLCKHIQHWENHNFGMWAVIHQYGSVKHFFSLCALCALCGSLKKLSSTNSYSLN</sequence>
<name>A0A951Q689_9NOST</name>
<dbReference type="EMBL" id="JAHHHN010000034">
    <property type="protein sequence ID" value="MBW4565296.1"/>
    <property type="molecule type" value="Genomic_DNA"/>
</dbReference>
<evidence type="ECO:0000313" key="3">
    <source>
        <dbReference type="Proteomes" id="UP000715781"/>
    </source>
</evidence>
<dbReference type="GO" id="GO:0016747">
    <property type="term" value="F:acyltransferase activity, transferring groups other than amino-acyl groups"/>
    <property type="evidence" value="ECO:0007669"/>
    <property type="project" value="InterPro"/>
</dbReference>
<dbReference type="InterPro" id="IPR000182">
    <property type="entry name" value="GNAT_dom"/>
</dbReference>
<dbReference type="InterPro" id="IPR016181">
    <property type="entry name" value="Acyl_CoA_acyltransferase"/>
</dbReference>
<dbReference type="Gene3D" id="3.40.630.30">
    <property type="match status" value="1"/>
</dbReference>
<dbReference type="AlphaFoldDB" id="A0A951Q689"/>
<accession>A0A951Q689</accession>
<gene>
    <name evidence="2" type="ORF">KME32_30260</name>
</gene>
<protein>
    <submittedName>
        <fullName evidence="2">GNAT family N-acetyltransferase</fullName>
    </submittedName>
</protein>
<evidence type="ECO:0000259" key="1">
    <source>
        <dbReference type="Pfam" id="PF13302"/>
    </source>
</evidence>
<dbReference type="InterPro" id="IPR051531">
    <property type="entry name" value="N-acetyltransferase"/>
</dbReference>
<dbReference type="SUPFAM" id="SSF55729">
    <property type="entry name" value="Acyl-CoA N-acyltransferases (Nat)"/>
    <property type="match status" value="1"/>
</dbReference>
<reference evidence="2" key="1">
    <citation type="submission" date="2021-05" db="EMBL/GenBank/DDBJ databases">
        <authorList>
            <person name="Pietrasiak N."/>
            <person name="Ward R."/>
            <person name="Stajich J.E."/>
            <person name="Kurbessoian T."/>
        </authorList>
    </citation>
    <scope>NUCLEOTIDE SEQUENCE</scope>
    <source>
        <strain evidence="2">JT2-VF2</strain>
    </source>
</reference>
<reference evidence="2" key="2">
    <citation type="journal article" date="2022" name="Microbiol. Resour. Announc.">
        <title>Metagenome Sequencing to Explore Phylogenomics of Terrestrial Cyanobacteria.</title>
        <authorList>
            <person name="Ward R.D."/>
            <person name="Stajich J.E."/>
            <person name="Johansen J.R."/>
            <person name="Huntemann M."/>
            <person name="Clum A."/>
            <person name="Foster B."/>
            <person name="Foster B."/>
            <person name="Roux S."/>
            <person name="Palaniappan K."/>
            <person name="Varghese N."/>
            <person name="Mukherjee S."/>
            <person name="Reddy T.B.K."/>
            <person name="Daum C."/>
            <person name="Copeland A."/>
            <person name="Chen I.A."/>
            <person name="Ivanova N.N."/>
            <person name="Kyrpides N.C."/>
            <person name="Shapiro N."/>
            <person name="Eloe-Fadrosh E.A."/>
            <person name="Pietrasiak N."/>
        </authorList>
    </citation>
    <scope>NUCLEOTIDE SEQUENCE</scope>
    <source>
        <strain evidence="2">JT2-VF2</strain>
    </source>
</reference>